<evidence type="ECO:0000313" key="9">
    <source>
        <dbReference type="EMBL" id="CEM35603.1"/>
    </source>
</evidence>
<feature type="region of interest" description="Disordered" evidence="7">
    <location>
        <begin position="427"/>
        <end position="451"/>
    </location>
</feature>
<organism evidence="9 10">
    <name type="scientific">Vitrella brassicaformis (strain CCMP3155)</name>
    <dbReference type="NCBI Taxonomy" id="1169540"/>
    <lineage>
        <taxon>Eukaryota</taxon>
        <taxon>Sar</taxon>
        <taxon>Alveolata</taxon>
        <taxon>Colpodellida</taxon>
        <taxon>Vitrellaceae</taxon>
        <taxon>Vitrella</taxon>
    </lineage>
</organism>
<keyword evidence="4 5" id="KW-0408">Iron</keyword>
<keyword evidence="6" id="KW-0560">Oxidoreductase</keyword>
<comment type="similarity">
    <text evidence="2 6">Belongs to the cytochrome P450 family.</text>
</comment>
<dbReference type="STRING" id="1169540.A0A0G4GX51"/>
<dbReference type="InterPro" id="IPR002403">
    <property type="entry name" value="Cyt_P450_E_grp-IV"/>
</dbReference>
<sequence>MPAVSEIQGVSQLLILEGAALLLVFVLFGALAALCAARKKRTGHAPRSLSLFSADLGLLSSRRNSRALLEHVRGWAGEEGGVLRLQLPFNLKTFYCIADPVLMRQMCVSHNDCYTKMHAYGVLETFRKTRLSYSGKGKASEAGGSDAWPVVHQLVSQLLRRPDDRALFQAQIDPLIDGFVHQLKAHEMADFAVAFRSFYWNVVLVEVLGETDEELRRLYEGAWKAVIEQIDDPLTHTVWFWHRLPFLRNIRFRSLCHALRTAVRQRIAAHPSDRPWCAIAHLNASHPSMSLEDRTEVILELLFTGAASVSTTIVWTLWHLAQDENCQWQGLVRDEIHRVCGLSRHAVGFEHVDRLPILHGVLLETLRMYPPIHIGRKVVEDHTLGETLAMRKGCDVFTNPWLVHRDESIWEKPHSFDPSRFLTVDGSQQGQQEALPSSTARVSPPRHTKGAHGHSPVFFPFSIGKRGCPGSGVAFPLMKLILAKLLADHTCVRAEGAPEASTEPSLMLPLTPVKVYVRLESAADGKSCGG</sequence>
<keyword evidence="8" id="KW-0812">Transmembrane</keyword>
<evidence type="ECO:0000256" key="3">
    <source>
        <dbReference type="ARBA" id="ARBA00022723"/>
    </source>
</evidence>
<dbReference type="CDD" id="cd00302">
    <property type="entry name" value="cytochrome_P450"/>
    <property type="match status" value="1"/>
</dbReference>
<dbReference type="Gene3D" id="1.10.630.10">
    <property type="entry name" value="Cytochrome P450"/>
    <property type="match status" value="1"/>
</dbReference>
<dbReference type="OrthoDB" id="1055148at2759"/>
<dbReference type="InterPro" id="IPR017972">
    <property type="entry name" value="Cyt_P450_CS"/>
</dbReference>
<dbReference type="GO" id="GO:0020037">
    <property type="term" value="F:heme binding"/>
    <property type="evidence" value="ECO:0007669"/>
    <property type="project" value="InterPro"/>
</dbReference>
<dbReference type="PhylomeDB" id="A0A0G4GX51"/>
<gene>
    <name evidence="9" type="ORF">Vbra_861</name>
</gene>
<dbReference type="PANTHER" id="PTHR24305:SF166">
    <property type="entry name" value="CYTOCHROME P450 12A4, MITOCHONDRIAL-RELATED"/>
    <property type="match status" value="1"/>
</dbReference>
<protein>
    <recommendedName>
        <fullName evidence="11">Cytochrome P450</fullName>
    </recommendedName>
</protein>
<dbReference type="PANTHER" id="PTHR24305">
    <property type="entry name" value="CYTOCHROME P450"/>
    <property type="match status" value="1"/>
</dbReference>
<evidence type="ECO:0000313" key="10">
    <source>
        <dbReference type="Proteomes" id="UP000041254"/>
    </source>
</evidence>
<dbReference type="GO" id="GO:0004497">
    <property type="term" value="F:monooxygenase activity"/>
    <property type="evidence" value="ECO:0007669"/>
    <property type="project" value="UniProtKB-KW"/>
</dbReference>
<dbReference type="Proteomes" id="UP000041254">
    <property type="component" value="Unassembled WGS sequence"/>
</dbReference>
<dbReference type="SUPFAM" id="SSF48264">
    <property type="entry name" value="Cytochrome P450"/>
    <property type="match status" value="1"/>
</dbReference>
<feature type="binding site" description="axial binding residue" evidence="5">
    <location>
        <position position="468"/>
    </location>
    <ligand>
        <name>heme</name>
        <dbReference type="ChEBI" id="CHEBI:30413"/>
    </ligand>
    <ligandPart>
        <name>Fe</name>
        <dbReference type="ChEBI" id="CHEBI:18248"/>
    </ligandPart>
</feature>
<dbReference type="GO" id="GO:0016705">
    <property type="term" value="F:oxidoreductase activity, acting on paired donors, with incorporation or reduction of molecular oxygen"/>
    <property type="evidence" value="ECO:0007669"/>
    <property type="project" value="InterPro"/>
</dbReference>
<dbReference type="AlphaFoldDB" id="A0A0G4GX51"/>
<dbReference type="InParanoid" id="A0A0G4GX51"/>
<evidence type="ECO:0000256" key="1">
    <source>
        <dbReference type="ARBA" id="ARBA00001971"/>
    </source>
</evidence>
<keyword evidence="3 5" id="KW-0479">Metal-binding</keyword>
<dbReference type="EMBL" id="CDMY01000859">
    <property type="protein sequence ID" value="CEM35603.1"/>
    <property type="molecule type" value="Genomic_DNA"/>
</dbReference>
<dbReference type="GO" id="GO:0005506">
    <property type="term" value="F:iron ion binding"/>
    <property type="evidence" value="ECO:0007669"/>
    <property type="project" value="InterPro"/>
</dbReference>
<dbReference type="InterPro" id="IPR050121">
    <property type="entry name" value="Cytochrome_P450_monoxygenase"/>
</dbReference>
<evidence type="ECO:0000256" key="6">
    <source>
        <dbReference type="RuleBase" id="RU000461"/>
    </source>
</evidence>
<keyword evidence="6" id="KW-0503">Monooxygenase</keyword>
<name>A0A0G4GX51_VITBC</name>
<dbReference type="VEuPathDB" id="CryptoDB:Vbra_861"/>
<feature type="transmembrane region" description="Helical" evidence="8">
    <location>
        <begin position="12"/>
        <end position="37"/>
    </location>
</feature>
<evidence type="ECO:0000256" key="5">
    <source>
        <dbReference type="PIRSR" id="PIRSR602403-1"/>
    </source>
</evidence>
<proteinExistence type="inferred from homology"/>
<evidence type="ECO:0000256" key="8">
    <source>
        <dbReference type="SAM" id="Phobius"/>
    </source>
</evidence>
<comment type="cofactor">
    <cofactor evidence="1 5">
        <name>heme</name>
        <dbReference type="ChEBI" id="CHEBI:30413"/>
    </cofactor>
</comment>
<keyword evidence="8" id="KW-1133">Transmembrane helix</keyword>
<dbReference type="InterPro" id="IPR001128">
    <property type="entry name" value="Cyt_P450"/>
</dbReference>
<dbReference type="InterPro" id="IPR036396">
    <property type="entry name" value="Cyt_P450_sf"/>
</dbReference>
<dbReference type="PRINTS" id="PR00385">
    <property type="entry name" value="P450"/>
</dbReference>
<reference evidence="9 10" key="1">
    <citation type="submission" date="2014-11" db="EMBL/GenBank/DDBJ databases">
        <authorList>
            <person name="Zhu J."/>
            <person name="Qi W."/>
            <person name="Song R."/>
        </authorList>
    </citation>
    <scope>NUCLEOTIDE SEQUENCE [LARGE SCALE GENOMIC DNA]</scope>
</reference>
<dbReference type="PROSITE" id="PS00086">
    <property type="entry name" value="CYTOCHROME_P450"/>
    <property type="match status" value="1"/>
</dbReference>
<keyword evidence="8" id="KW-0472">Membrane</keyword>
<accession>A0A0G4GX51</accession>
<evidence type="ECO:0008006" key="11">
    <source>
        <dbReference type="Google" id="ProtNLM"/>
    </source>
</evidence>
<evidence type="ECO:0000256" key="4">
    <source>
        <dbReference type="ARBA" id="ARBA00023004"/>
    </source>
</evidence>
<dbReference type="Pfam" id="PF00067">
    <property type="entry name" value="p450"/>
    <property type="match status" value="1"/>
</dbReference>
<evidence type="ECO:0000256" key="7">
    <source>
        <dbReference type="SAM" id="MobiDB-lite"/>
    </source>
</evidence>
<keyword evidence="5 6" id="KW-0349">Heme</keyword>
<feature type="compositionally biased region" description="Polar residues" evidence="7">
    <location>
        <begin position="427"/>
        <end position="441"/>
    </location>
</feature>
<keyword evidence="10" id="KW-1185">Reference proteome</keyword>
<dbReference type="OMA" id="LAQDENC"/>
<dbReference type="PRINTS" id="PR00465">
    <property type="entry name" value="EP450IV"/>
</dbReference>
<evidence type="ECO:0000256" key="2">
    <source>
        <dbReference type="ARBA" id="ARBA00010617"/>
    </source>
</evidence>